<comment type="caution">
    <text evidence="2">The sequence shown here is derived from an EMBL/GenBank/DDBJ whole genome shotgun (WGS) entry which is preliminary data.</text>
</comment>
<dbReference type="Proteomes" id="UP001153069">
    <property type="component" value="Unassembled WGS sequence"/>
</dbReference>
<feature type="compositionally biased region" description="Basic residues" evidence="1">
    <location>
        <begin position="58"/>
        <end position="68"/>
    </location>
</feature>
<protein>
    <submittedName>
        <fullName evidence="2">Uncharacterized protein</fullName>
    </submittedName>
</protein>
<dbReference type="EMBL" id="CAICTM010000092">
    <property type="protein sequence ID" value="CAB9500850.1"/>
    <property type="molecule type" value="Genomic_DNA"/>
</dbReference>
<name>A0A9N8DFG8_9STRA</name>
<proteinExistence type="predicted"/>
<evidence type="ECO:0000313" key="3">
    <source>
        <dbReference type="Proteomes" id="UP001153069"/>
    </source>
</evidence>
<feature type="compositionally biased region" description="Low complexity" evidence="1">
    <location>
        <begin position="193"/>
        <end position="203"/>
    </location>
</feature>
<gene>
    <name evidence="2" type="ORF">SEMRO_93_G048620.2</name>
</gene>
<feature type="compositionally biased region" description="Basic residues" evidence="1">
    <location>
        <begin position="574"/>
        <end position="588"/>
    </location>
</feature>
<dbReference type="AlphaFoldDB" id="A0A9N8DFG8"/>
<organism evidence="2 3">
    <name type="scientific">Seminavis robusta</name>
    <dbReference type="NCBI Taxonomy" id="568900"/>
    <lineage>
        <taxon>Eukaryota</taxon>
        <taxon>Sar</taxon>
        <taxon>Stramenopiles</taxon>
        <taxon>Ochrophyta</taxon>
        <taxon>Bacillariophyta</taxon>
        <taxon>Bacillariophyceae</taxon>
        <taxon>Bacillariophycidae</taxon>
        <taxon>Naviculales</taxon>
        <taxon>Naviculaceae</taxon>
        <taxon>Seminavis</taxon>
    </lineage>
</organism>
<evidence type="ECO:0000256" key="1">
    <source>
        <dbReference type="SAM" id="MobiDB-lite"/>
    </source>
</evidence>
<sequence>MAGVVTARPHYSTQPGDKLIPATMQLDENGNPVFSYPEPTPQKLSPKIVAPRSMISRLNRRRSSKSKKKQEQAQLSPELQGCPGVSLHSSLQLEDHYYDDHDSQSTANNSVASSVAGSVVSLAGRVKRRLHRHRRKKLEKQLEIHNGVLSPLKEISHDNISVGNHRDEDDSVKKRKKKKSFKPFRRMSRRRSSTSATTFASSMIAEEENDEDNVLSPPKVLFAPEEEVKETKAVGTPPVAVQVLKSVPESPPVANLRDAMVLFAPEEAVKEKKVAGTPPVAVQVLKAVPDSPPPVASLRDAMEGISPVQRRQKSIQDDSFTMNEHPVQPASVTPMQGGILSAPALQEPSTRKQVTIVNPGDPIVIAPPEMMMEPAEDDEVEEEKIEEPMSRRFSTRSVKIVDPGEPIMLEPEMMMMESIAEDEKPVGVVPSQLNMTLSSTYSQQTNFKVYLLLLHPTSKIFELIQLYVDPTATTIRDILLMIPLNATEPSLGAQIYTGLCRPIPKEDEQQDISDLDLLIENPDGIRDSARIAHGEVLTAVPVGYTCTKIANLSQQILVNPRICRLLDEPVVKKPKKRLSNRRRRRSSRKQAGAMERHDEGKLSAVMEEMDDPHVMSMHRAMANAMSAAAAANAAVHGLGGYANGSFFAASVSGTEESGSQDSLTLATTTLTDTSETSYANRSIDQSFTSWSRSLDVSIAAEAGNTSVLNTSLNTSIHSTVRRRKKKMNQVRRVMVGAVTTMCFVYWRDPQGYASREGRIEMLLRQPLEIAGMLQVVAFVLVLIKLQFLCSAPSIQSACLNKKSKCPFLKLRASIQLAADACSPKKRPRGSSRRKIS</sequence>
<keyword evidence="3" id="KW-1185">Reference proteome</keyword>
<evidence type="ECO:0000313" key="2">
    <source>
        <dbReference type="EMBL" id="CAB9500850.1"/>
    </source>
</evidence>
<reference evidence="2" key="1">
    <citation type="submission" date="2020-06" db="EMBL/GenBank/DDBJ databases">
        <authorList>
            <consortium name="Plant Systems Biology data submission"/>
        </authorList>
    </citation>
    <scope>NUCLEOTIDE SEQUENCE</scope>
    <source>
        <strain evidence="2">D6</strain>
    </source>
</reference>
<accession>A0A9N8DFG8</accession>
<feature type="compositionally biased region" description="Basic residues" evidence="1">
    <location>
        <begin position="173"/>
        <end position="192"/>
    </location>
</feature>
<dbReference type="OrthoDB" id="49514at2759"/>
<feature type="region of interest" description="Disordered" evidence="1">
    <location>
        <begin position="574"/>
        <end position="600"/>
    </location>
</feature>
<feature type="region of interest" description="Disordered" evidence="1">
    <location>
        <begin position="160"/>
        <end position="216"/>
    </location>
</feature>
<feature type="region of interest" description="Disordered" evidence="1">
    <location>
        <begin position="57"/>
        <end position="85"/>
    </location>
</feature>